<dbReference type="EMBL" id="DROM01000187">
    <property type="protein sequence ID" value="HHH13194.1"/>
    <property type="molecule type" value="Genomic_DNA"/>
</dbReference>
<dbReference type="GO" id="GO:0042866">
    <property type="term" value="P:pyruvate biosynthetic process"/>
    <property type="evidence" value="ECO:0007669"/>
    <property type="project" value="UniProtKB-UniRule"/>
</dbReference>
<reference evidence="5" key="1">
    <citation type="journal article" date="2020" name="mSystems">
        <title>Genome- and Community-Level Interaction Insights into Carbon Utilization and Element Cycling Functions of Hydrothermarchaeota in Hydrothermal Sediment.</title>
        <authorList>
            <person name="Zhou Z."/>
            <person name="Liu Y."/>
            <person name="Xu W."/>
            <person name="Pan J."/>
            <person name="Luo Z.H."/>
            <person name="Li M."/>
        </authorList>
    </citation>
    <scope>NUCLEOTIDE SEQUENCE [LARGE SCALE GENOMIC DNA]</scope>
    <source>
        <strain evidence="5">HyVt-535</strain>
    </source>
</reference>
<dbReference type="InterPro" id="IPR007440">
    <property type="entry name" value="Chorismate--pyruvate_lyase"/>
</dbReference>
<feature type="binding site" evidence="4">
    <location>
        <position position="179"/>
    </location>
    <ligand>
        <name>substrate</name>
    </ligand>
</feature>
<dbReference type="HAMAP" id="MF_01632">
    <property type="entry name" value="UbiC"/>
    <property type="match status" value="1"/>
</dbReference>
<dbReference type="EC" id="4.1.3.40" evidence="4"/>
<comment type="caution">
    <text evidence="4">Lacks conserved residue(s) required for the propagation of feature annotation.</text>
</comment>
<gene>
    <name evidence="4" type="primary">ubiC</name>
    <name evidence="5" type="ORF">ENJ98_03065</name>
</gene>
<dbReference type="GO" id="GO:0005829">
    <property type="term" value="C:cytosol"/>
    <property type="evidence" value="ECO:0007669"/>
    <property type="project" value="TreeGrafter"/>
</dbReference>
<dbReference type="Proteomes" id="UP000886100">
    <property type="component" value="Unassembled WGS sequence"/>
</dbReference>
<protein>
    <recommendedName>
        <fullName evidence="4">Probable chorismate pyruvate-lyase</fullName>
        <shortName evidence="4">CL</shortName>
        <shortName evidence="4">CPL</shortName>
        <ecNumber evidence="4">4.1.3.40</ecNumber>
    </recommendedName>
</protein>
<dbReference type="SUPFAM" id="SSF64288">
    <property type="entry name" value="Chorismate lyase-like"/>
    <property type="match status" value="1"/>
</dbReference>
<keyword evidence="2 4" id="KW-0831">Ubiquinone biosynthesis</keyword>
<evidence type="ECO:0000256" key="1">
    <source>
        <dbReference type="ARBA" id="ARBA00022490"/>
    </source>
</evidence>
<evidence type="ECO:0000256" key="2">
    <source>
        <dbReference type="ARBA" id="ARBA00022688"/>
    </source>
</evidence>
<evidence type="ECO:0000256" key="4">
    <source>
        <dbReference type="HAMAP-Rule" id="MF_01632"/>
    </source>
</evidence>
<dbReference type="AlphaFoldDB" id="A0A7C5IYE2"/>
<feature type="binding site" evidence="4">
    <location>
        <position position="120"/>
    </location>
    <ligand>
        <name>substrate</name>
    </ligand>
</feature>
<dbReference type="GO" id="GO:0008813">
    <property type="term" value="F:chorismate lyase activity"/>
    <property type="evidence" value="ECO:0007669"/>
    <property type="project" value="UniProtKB-UniRule"/>
</dbReference>
<dbReference type="UniPathway" id="UPA00232"/>
<comment type="catalytic activity">
    <reaction evidence="4">
        <text>chorismate = 4-hydroxybenzoate + pyruvate</text>
        <dbReference type="Rhea" id="RHEA:16505"/>
        <dbReference type="ChEBI" id="CHEBI:15361"/>
        <dbReference type="ChEBI" id="CHEBI:17879"/>
        <dbReference type="ChEBI" id="CHEBI:29748"/>
        <dbReference type="EC" id="4.1.3.40"/>
    </reaction>
</comment>
<keyword evidence="1 4" id="KW-0963">Cytoplasm</keyword>
<dbReference type="InterPro" id="IPR028978">
    <property type="entry name" value="Chorismate_lyase_/UTRA_dom_sf"/>
</dbReference>
<sequence>MSYRQNRSLGEPHWFELEAGRPPGLSERVHHWLQDEASLTRRVTAACPGRFRVRVISQCWGRVFNSERQLLGLGPRAACLVREVELLCDGRPQVFARTLMPAASLRGAARRLALLRDKPLGAVLFADPHTRRERVQIARFQPRHRLFDVATGHLEVRPESVWGRRTLFRYAGKPILVNELFLPDLLEEG</sequence>
<accession>A0A7C5IYE2</accession>
<comment type="subcellular location">
    <subcellularLocation>
        <location evidence="4">Cytoplasm</location>
    </subcellularLocation>
</comment>
<dbReference type="PANTHER" id="PTHR38683">
    <property type="entry name" value="CHORISMATE PYRUVATE-LYASE"/>
    <property type="match status" value="1"/>
</dbReference>
<proteinExistence type="inferred from homology"/>
<dbReference type="Gene3D" id="3.40.1410.10">
    <property type="entry name" value="Chorismate lyase-like"/>
    <property type="match status" value="1"/>
</dbReference>
<comment type="pathway">
    <text evidence="4">Cofactor biosynthesis; ubiquinone biosynthesis.</text>
</comment>
<feature type="binding site" evidence="4">
    <location>
        <position position="82"/>
    </location>
    <ligand>
        <name>substrate</name>
    </ligand>
</feature>
<dbReference type="GO" id="GO:0006744">
    <property type="term" value="P:ubiquinone biosynthetic process"/>
    <property type="evidence" value="ECO:0007669"/>
    <property type="project" value="UniProtKB-UniRule"/>
</dbReference>
<dbReference type="PANTHER" id="PTHR38683:SF1">
    <property type="entry name" value="CHORISMATE PYRUVATE-LYASE"/>
    <property type="match status" value="1"/>
</dbReference>
<evidence type="ECO:0000256" key="3">
    <source>
        <dbReference type="ARBA" id="ARBA00023239"/>
    </source>
</evidence>
<keyword evidence="4" id="KW-0670">Pyruvate</keyword>
<comment type="caution">
    <text evidence="5">The sequence shown here is derived from an EMBL/GenBank/DDBJ whole genome shotgun (WGS) entry which is preliminary data.</text>
</comment>
<keyword evidence="3 4" id="KW-0456">Lyase</keyword>
<organism evidence="5">
    <name type="scientific">Thiolapillus brandeum</name>
    <dbReference type="NCBI Taxonomy" id="1076588"/>
    <lineage>
        <taxon>Bacteria</taxon>
        <taxon>Pseudomonadati</taxon>
        <taxon>Pseudomonadota</taxon>
        <taxon>Gammaproteobacteria</taxon>
        <taxon>Chromatiales</taxon>
        <taxon>Sedimenticolaceae</taxon>
        <taxon>Thiolapillus</taxon>
    </lineage>
</organism>
<evidence type="ECO:0000313" key="5">
    <source>
        <dbReference type="EMBL" id="HHH13194.1"/>
    </source>
</evidence>
<comment type="function">
    <text evidence="4">Removes the pyruvyl group from chorismate, with concomitant aromatization of the ring, to provide 4-hydroxybenzoate (4HB) for the ubiquinone pathway.</text>
</comment>
<name>A0A7C5IYE2_9GAMM</name>
<dbReference type="Pfam" id="PF04345">
    <property type="entry name" value="Chor_lyase"/>
    <property type="match status" value="1"/>
</dbReference>
<comment type="similarity">
    <text evidence="4">Belongs to the UbiC family.</text>
</comment>